<evidence type="ECO:0000256" key="6">
    <source>
        <dbReference type="ARBA" id="ARBA00023125"/>
    </source>
</evidence>
<keyword evidence="3" id="KW-0227">DNA damage</keyword>
<evidence type="ECO:0008006" key="9">
    <source>
        <dbReference type="Google" id="ProtNLM"/>
    </source>
</evidence>
<accession>A0A0W8FTK8</accession>
<protein>
    <recommendedName>
        <fullName evidence="9">Abasic site processing protein</fullName>
    </recommendedName>
</protein>
<sequence length="156" mass="17964">MIPSWSKDPSIANKLINARAETVNKKPSFKDAFKRKRCLIIADGFYEWKREGKTKTPLYFYLKSNLPFGFAGLYETWISPEKKEIKTCVIITTVANDLIAPVHDRMPVILSGEQENVWLESDASKISDLLPLLRPYPAEEMNFKKGIGQHRDVYQK</sequence>
<dbReference type="InterPro" id="IPR036590">
    <property type="entry name" value="SRAP-like"/>
</dbReference>
<evidence type="ECO:0000256" key="3">
    <source>
        <dbReference type="ARBA" id="ARBA00022763"/>
    </source>
</evidence>
<dbReference type="Gene3D" id="3.90.1680.10">
    <property type="entry name" value="SOS response associated peptidase-like"/>
    <property type="match status" value="1"/>
</dbReference>
<evidence type="ECO:0000256" key="2">
    <source>
        <dbReference type="ARBA" id="ARBA00022670"/>
    </source>
</evidence>
<evidence type="ECO:0000256" key="7">
    <source>
        <dbReference type="ARBA" id="ARBA00023239"/>
    </source>
</evidence>
<keyword evidence="7" id="KW-0456">Lyase</keyword>
<dbReference type="Pfam" id="PF02586">
    <property type="entry name" value="SRAP"/>
    <property type="match status" value="1"/>
</dbReference>
<dbReference type="GO" id="GO:0016829">
    <property type="term" value="F:lyase activity"/>
    <property type="evidence" value="ECO:0007669"/>
    <property type="project" value="UniProtKB-KW"/>
</dbReference>
<dbReference type="AlphaFoldDB" id="A0A0W8FTK8"/>
<dbReference type="GO" id="GO:0008233">
    <property type="term" value="F:peptidase activity"/>
    <property type="evidence" value="ECO:0007669"/>
    <property type="project" value="UniProtKB-KW"/>
</dbReference>
<keyword evidence="6" id="KW-0238">DNA-binding</keyword>
<reference evidence="8" key="1">
    <citation type="journal article" date="2015" name="Proc. Natl. Acad. Sci. U.S.A.">
        <title>Networks of energetic and metabolic interactions define dynamics in microbial communities.</title>
        <authorList>
            <person name="Embree M."/>
            <person name="Liu J.K."/>
            <person name="Al-Bassam M.M."/>
            <person name="Zengler K."/>
        </authorList>
    </citation>
    <scope>NUCLEOTIDE SEQUENCE</scope>
</reference>
<comment type="similarity">
    <text evidence="1">Belongs to the SOS response-associated peptidase family.</text>
</comment>
<keyword evidence="4" id="KW-0378">Hydrolase</keyword>
<dbReference type="SUPFAM" id="SSF143081">
    <property type="entry name" value="BB1717-like"/>
    <property type="match status" value="1"/>
</dbReference>
<comment type="caution">
    <text evidence="8">The sequence shown here is derived from an EMBL/GenBank/DDBJ whole genome shotgun (WGS) entry which is preliminary data.</text>
</comment>
<evidence type="ECO:0000313" key="8">
    <source>
        <dbReference type="EMBL" id="KUG24255.1"/>
    </source>
</evidence>
<name>A0A0W8FTK8_9ZZZZ</name>
<dbReference type="GO" id="GO:0106300">
    <property type="term" value="P:protein-DNA covalent cross-linking repair"/>
    <property type="evidence" value="ECO:0007669"/>
    <property type="project" value="InterPro"/>
</dbReference>
<dbReference type="PANTHER" id="PTHR13604">
    <property type="entry name" value="DC12-RELATED"/>
    <property type="match status" value="1"/>
</dbReference>
<gene>
    <name evidence="8" type="ORF">ASZ90_005975</name>
</gene>
<dbReference type="GO" id="GO:0003697">
    <property type="term" value="F:single-stranded DNA binding"/>
    <property type="evidence" value="ECO:0007669"/>
    <property type="project" value="InterPro"/>
</dbReference>
<dbReference type="GO" id="GO:0006508">
    <property type="term" value="P:proteolysis"/>
    <property type="evidence" value="ECO:0007669"/>
    <property type="project" value="UniProtKB-KW"/>
</dbReference>
<organism evidence="8">
    <name type="scientific">hydrocarbon metagenome</name>
    <dbReference type="NCBI Taxonomy" id="938273"/>
    <lineage>
        <taxon>unclassified sequences</taxon>
        <taxon>metagenomes</taxon>
        <taxon>ecological metagenomes</taxon>
    </lineage>
</organism>
<dbReference type="InterPro" id="IPR003738">
    <property type="entry name" value="SRAP"/>
</dbReference>
<keyword evidence="5" id="KW-0190">Covalent protein-DNA linkage</keyword>
<dbReference type="PANTHER" id="PTHR13604:SF0">
    <property type="entry name" value="ABASIC SITE PROCESSING PROTEIN HMCES"/>
    <property type="match status" value="1"/>
</dbReference>
<evidence type="ECO:0000256" key="1">
    <source>
        <dbReference type="ARBA" id="ARBA00008136"/>
    </source>
</evidence>
<evidence type="ECO:0000256" key="4">
    <source>
        <dbReference type="ARBA" id="ARBA00022801"/>
    </source>
</evidence>
<dbReference type="EMBL" id="LNQE01000856">
    <property type="protein sequence ID" value="KUG24255.1"/>
    <property type="molecule type" value="Genomic_DNA"/>
</dbReference>
<proteinExistence type="inferred from homology"/>
<evidence type="ECO:0000256" key="5">
    <source>
        <dbReference type="ARBA" id="ARBA00023124"/>
    </source>
</evidence>
<keyword evidence="2" id="KW-0645">Protease</keyword>